<proteinExistence type="inferred from homology"/>
<evidence type="ECO:0000259" key="3">
    <source>
        <dbReference type="Pfam" id="PF05193"/>
    </source>
</evidence>
<evidence type="ECO:0000256" key="1">
    <source>
        <dbReference type="ARBA" id="ARBA00007261"/>
    </source>
</evidence>
<protein>
    <recommendedName>
        <fullName evidence="6">Peptidase M16</fullName>
    </recommendedName>
</protein>
<dbReference type="SUPFAM" id="SSF63411">
    <property type="entry name" value="LuxS/MPP-like metallohydrolase"/>
    <property type="match status" value="2"/>
</dbReference>
<evidence type="ECO:0000313" key="4">
    <source>
        <dbReference type="EMBL" id="OMD40841.1"/>
    </source>
</evidence>
<feature type="domain" description="Peptidase M16 N-terminal" evidence="2">
    <location>
        <begin position="14"/>
        <end position="151"/>
    </location>
</feature>
<keyword evidence="5" id="KW-1185">Reference proteome</keyword>
<evidence type="ECO:0000313" key="5">
    <source>
        <dbReference type="Proteomes" id="UP000187412"/>
    </source>
</evidence>
<organism evidence="4 5">
    <name type="scientific">Paenibacillus borealis</name>
    <dbReference type="NCBI Taxonomy" id="160799"/>
    <lineage>
        <taxon>Bacteria</taxon>
        <taxon>Bacillati</taxon>
        <taxon>Bacillota</taxon>
        <taxon>Bacilli</taxon>
        <taxon>Bacillales</taxon>
        <taxon>Paenibacillaceae</taxon>
        <taxon>Paenibacillus</taxon>
    </lineage>
</organism>
<comment type="similarity">
    <text evidence="1">Belongs to the peptidase M16 family.</text>
</comment>
<accession>A0ABX3GYS6</accession>
<dbReference type="InterPro" id="IPR011249">
    <property type="entry name" value="Metalloenz_LuxS/M16"/>
</dbReference>
<evidence type="ECO:0008006" key="6">
    <source>
        <dbReference type="Google" id="ProtNLM"/>
    </source>
</evidence>
<dbReference type="InterPro" id="IPR050361">
    <property type="entry name" value="MPP/UQCRC_Complex"/>
</dbReference>
<sequence>MAYSQWKYPNGLNVITEDMPSMASVTAGFFVLSGARHESPKQTGIAHALEHLLFRGSLLYPKGAMSPEFTQMTGTMNAFTTWEYTCFYSRSTPEELPGIFFPLVDMIRQPLLREEDFGLEQNIIRKELSRQLEEPRSRLTHALHQYVYPGRLGKLLIGLDEDILKLSALELRQFHRRHYIPSNILLVISGSLEKCSGLESCLQALQDWEEPMLPVGLEQPLMAQPAVVNLSQKRAELCYSVWAWSLPPLEDKEHYAVHLLCTLLGDDNYIGSRLYNVIVAPGFAQQITCVYSVLGGKGLFKIYGLARSAQLEGIREKMLAELRQMEAGRITPREYNRAKQKVKTQMALDASVSHSRSVSIAQAWMRHRRMVPLDELLTFIDQISIGDLQNIIAQYFNNQECFEIYG</sequence>
<dbReference type="InterPro" id="IPR007863">
    <property type="entry name" value="Peptidase_M16_C"/>
</dbReference>
<feature type="domain" description="Peptidase M16 C-terminal" evidence="3">
    <location>
        <begin position="166"/>
        <end position="341"/>
    </location>
</feature>
<name>A0ABX3GYS6_PAEBO</name>
<dbReference type="InterPro" id="IPR011765">
    <property type="entry name" value="Pept_M16_N"/>
</dbReference>
<dbReference type="PANTHER" id="PTHR11851">
    <property type="entry name" value="METALLOPROTEASE"/>
    <property type="match status" value="1"/>
</dbReference>
<dbReference type="Gene3D" id="3.30.830.10">
    <property type="entry name" value="Metalloenzyme, LuxS/M16 peptidase-like"/>
    <property type="match status" value="2"/>
</dbReference>
<dbReference type="Pfam" id="PF00675">
    <property type="entry name" value="Peptidase_M16"/>
    <property type="match status" value="1"/>
</dbReference>
<dbReference type="Pfam" id="PF05193">
    <property type="entry name" value="Peptidase_M16_C"/>
    <property type="match status" value="1"/>
</dbReference>
<dbReference type="Proteomes" id="UP000187412">
    <property type="component" value="Unassembled WGS sequence"/>
</dbReference>
<gene>
    <name evidence="4" type="ORF">BSK56_28210</name>
</gene>
<evidence type="ECO:0000259" key="2">
    <source>
        <dbReference type="Pfam" id="PF00675"/>
    </source>
</evidence>
<dbReference type="EMBL" id="MPTB01000049">
    <property type="protein sequence ID" value="OMD40841.1"/>
    <property type="molecule type" value="Genomic_DNA"/>
</dbReference>
<dbReference type="PANTHER" id="PTHR11851:SF49">
    <property type="entry name" value="MITOCHONDRIAL-PROCESSING PEPTIDASE SUBUNIT ALPHA"/>
    <property type="match status" value="1"/>
</dbReference>
<reference evidence="4 5" key="1">
    <citation type="submission" date="2016-10" db="EMBL/GenBank/DDBJ databases">
        <title>Paenibacillus species isolates.</title>
        <authorList>
            <person name="Beno S.M."/>
        </authorList>
    </citation>
    <scope>NUCLEOTIDE SEQUENCE [LARGE SCALE GENOMIC DNA]</scope>
    <source>
        <strain evidence="4 5">FSL H7-0744</strain>
    </source>
</reference>
<dbReference type="RefSeq" id="WP_076113763.1">
    <property type="nucleotide sequence ID" value="NZ_MPTB01000049.1"/>
</dbReference>
<comment type="caution">
    <text evidence="4">The sequence shown here is derived from an EMBL/GenBank/DDBJ whole genome shotgun (WGS) entry which is preliminary data.</text>
</comment>